<dbReference type="Proteomes" id="UP000247409">
    <property type="component" value="Unassembled WGS sequence"/>
</dbReference>
<gene>
    <name evidence="1" type="ORF">BWQ96_04951</name>
</gene>
<comment type="caution">
    <text evidence="1">The sequence shown here is derived from an EMBL/GenBank/DDBJ whole genome shotgun (WGS) entry which is preliminary data.</text>
</comment>
<keyword evidence="2" id="KW-1185">Reference proteome</keyword>
<accession>A0A2V3IVZ5</accession>
<evidence type="ECO:0000313" key="1">
    <source>
        <dbReference type="EMBL" id="PXF45310.1"/>
    </source>
</evidence>
<name>A0A2V3IVZ5_9FLOR</name>
<organism evidence="1 2">
    <name type="scientific">Gracilariopsis chorda</name>
    <dbReference type="NCBI Taxonomy" id="448386"/>
    <lineage>
        <taxon>Eukaryota</taxon>
        <taxon>Rhodophyta</taxon>
        <taxon>Florideophyceae</taxon>
        <taxon>Rhodymeniophycidae</taxon>
        <taxon>Gracilariales</taxon>
        <taxon>Gracilariaceae</taxon>
        <taxon>Gracilariopsis</taxon>
    </lineage>
</organism>
<dbReference type="EMBL" id="NBIV01000064">
    <property type="protein sequence ID" value="PXF45310.1"/>
    <property type="molecule type" value="Genomic_DNA"/>
</dbReference>
<proteinExistence type="predicted"/>
<evidence type="ECO:0000313" key="2">
    <source>
        <dbReference type="Proteomes" id="UP000247409"/>
    </source>
</evidence>
<sequence>MISSRKADREGHSADVLVDALFHIFLAIRFRRRDEAQTESVRKMLVTFMDGRGEETVNGCIVTADRGYGKGAFMEILAEFGMGSVFVMPNHLLRVHLFVGLSFLNPSRGDIAEEAVGDVNVDRESSIEPTLRRHRRT</sequence>
<dbReference type="AlphaFoldDB" id="A0A2V3IVZ5"/>
<protein>
    <submittedName>
        <fullName evidence="1">Uncharacterized protein</fullName>
    </submittedName>
</protein>
<reference evidence="1 2" key="1">
    <citation type="journal article" date="2018" name="Mol. Biol. Evol.">
        <title>Analysis of the draft genome of the red seaweed Gracilariopsis chorda provides insights into genome size evolution in Rhodophyta.</title>
        <authorList>
            <person name="Lee J."/>
            <person name="Yang E.C."/>
            <person name="Graf L."/>
            <person name="Yang J.H."/>
            <person name="Qiu H."/>
            <person name="Zel Zion U."/>
            <person name="Chan C.X."/>
            <person name="Stephens T.G."/>
            <person name="Weber A.P.M."/>
            <person name="Boo G.H."/>
            <person name="Boo S.M."/>
            <person name="Kim K.M."/>
            <person name="Shin Y."/>
            <person name="Jung M."/>
            <person name="Lee S.J."/>
            <person name="Yim H.S."/>
            <person name="Lee J.H."/>
            <person name="Bhattacharya D."/>
            <person name="Yoon H.S."/>
        </authorList>
    </citation>
    <scope>NUCLEOTIDE SEQUENCE [LARGE SCALE GENOMIC DNA]</scope>
    <source>
        <strain evidence="1 2">SKKU-2015</strain>
        <tissue evidence="1">Whole body</tissue>
    </source>
</reference>